<keyword evidence="2" id="KW-1185">Reference proteome</keyword>
<dbReference type="KEGG" id="chya:V22_24110"/>
<evidence type="ECO:0000313" key="2">
    <source>
        <dbReference type="Proteomes" id="UP000319976"/>
    </source>
</evidence>
<evidence type="ECO:0000313" key="1">
    <source>
        <dbReference type="EMBL" id="QDT65164.1"/>
    </source>
</evidence>
<gene>
    <name evidence="1" type="ORF">V22_24110</name>
</gene>
<proteinExistence type="predicted"/>
<dbReference type="AlphaFoldDB" id="A0A517T9W4"/>
<dbReference type="Proteomes" id="UP000319976">
    <property type="component" value="Chromosome"/>
</dbReference>
<protein>
    <submittedName>
        <fullName evidence="1">Uncharacterized protein</fullName>
    </submittedName>
</protein>
<reference evidence="1 2" key="1">
    <citation type="submission" date="2019-02" db="EMBL/GenBank/DDBJ databases">
        <title>Deep-cultivation of Planctomycetes and their phenomic and genomic characterization uncovers novel biology.</title>
        <authorList>
            <person name="Wiegand S."/>
            <person name="Jogler M."/>
            <person name="Boedeker C."/>
            <person name="Pinto D."/>
            <person name="Vollmers J."/>
            <person name="Rivas-Marin E."/>
            <person name="Kohn T."/>
            <person name="Peeters S.H."/>
            <person name="Heuer A."/>
            <person name="Rast P."/>
            <person name="Oberbeckmann S."/>
            <person name="Bunk B."/>
            <person name="Jeske O."/>
            <person name="Meyerdierks A."/>
            <person name="Storesund J.E."/>
            <person name="Kallscheuer N."/>
            <person name="Luecker S."/>
            <person name="Lage O.M."/>
            <person name="Pohl T."/>
            <person name="Merkel B.J."/>
            <person name="Hornburger P."/>
            <person name="Mueller R.-W."/>
            <person name="Bruemmer F."/>
            <person name="Labrenz M."/>
            <person name="Spormann A.M."/>
            <person name="Op den Camp H."/>
            <person name="Overmann J."/>
            <person name="Amann R."/>
            <person name="Jetten M.S.M."/>
            <person name="Mascher T."/>
            <person name="Medema M.H."/>
            <person name="Devos D.P."/>
            <person name="Kaster A.-K."/>
            <person name="Ovreas L."/>
            <person name="Rohde M."/>
            <person name="Galperin M.Y."/>
            <person name="Jogler C."/>
        </authorList>
    </citation>
    <scope>NUCLEOTIDE SEQUENCE [LARGE SCALE GENOMIC DNA]</scope>
    <source>
        <strain evidence="1 2">V22</strain>
    </source>
</reference>
<accession>A0A517T9W4</accession>
<sequence>MDHSVLKQGCGRIATNIERGCQCLNNLQSVDIFVIDMFDMFMDKMTTALNLFRIRLPLSD</sequence>
<organism evidence="1 2">
    <name type="scientific">Calycomorphotria hydatis</name>
    <dbReference type="NCBI Taxonomy" id="2528027"/>
    <lineage>
        <taxon>Bacteria</taxon>
        <taxon>Pseudomonadati</taxon>
        <taxon>Planctomycetota</taxon>
        <taxon>Planctomycetia</taxon>
        <taxon>Planctomycetales</taxon>
        <taxon>Planctomycetaceae</taxon>
        <taxon>Calycomorphotria</taxon>
    </lineage>
</organism>
<name>A0A517T9W4_9PLAN</name>
<dbReference type="EMBL" id="CP036316">
    <property type="protein sequence ID" value="QDT65164.1"/>
    <property type="molecule type" value="Genomic_DNA"/>
</dbReference>